<gene>
    <name evidence="2" type="ORF">S01H1_45622</name>
</gene>
<name>X0U7L8_9ZZZZ</name>
<reference evidence="2" key="1">
    <citation type="journal article" date="2014" name="Front. Microbiol.">
        <title>High frequency of phylogenetically diverse reductive dehalogenase-homologous genes in deep subseafloor sedimentary metagenomes.</title>
        <authorList>
            <person name="Kawai M."/>
            <person name="Futagami T."/>
            <person name="Toyoda A."/>
            <person name="Takaki Y."/>
            <person name="Nishi S."/>
            <person name="Hori S."/>
            <person name="Arai W."/>
            <person name="Tsubouchi T."/>
            <person name="Morono Y."/>
            <person name="Uchiyama I."/>
            <person name="Ito T."/>
            <person name="Fujiyama A."/>
            <person name="Inagaki F."/>
            <person name="Takami H."/>
        </authorList>
    </citation>
    <scope>NUCLEOTIDE SEQUENCE</scope>
    <source>
        <strain evidence="2">Expedition CK06-06</strain>
    </source>
</reference>
<comment type="caution">
    <text evidence="2">The sequence shown here is derived from an EMBL/GenBank/DDBJ whole genome shotgun (WGS) entry which is preliminary data.</text>
</comment>
<feature type="non-terminal residue" evidence="2">
    <location>
        <position position="264"/>
    </location>
</feature>
<keyword evidence="1" id="KW-0812">Transmembrane</keyword>
<dbReference type="Pfam" id="PF13576">
    <property type="entry name" value="Pentapeptide_3"/>
    <property type="match status" value="1"/>
</dbReference>
<sequence length="264" mass="31052">KKAYFNNTTFNEDAHFGVTTFNEDANFKDVIFKGNVSFAYATLVPRKKLNIKVKNRGIINFGQTNLENVFLGLDLDEGVLIDFTNVLLRNTKTQKKQIVHHILQENRKEFSQAREVYLLLKNNFHSIGRYEDESWAFKKEKDMDRLTYSLIKYIENKNEKVYYGSIQLFSNLIESYFGNKKGYILGKDFKNQIYFYSLIIFRRLRNFVRWIFSKNILKYLSSQFFNIICGYGEKPIRVIVTSLFIVFICAILYMSVGIRANSGL</sequence>
<evidence type="ECO:0000313" key="2">
    <source>
        <dbReference type="EMBL" id="GAG01535.1"/>
    </source>
</evidence>
<feature type="non-terminal residue" evidence="2">
    <location>
        <position position="1"/>
    </location>
</feature>
<accession>X0U7L8</accession>
<feature type="transmembrane region" description="Helical" evidence="1">
    <location>
        <begin position="236"/>
        <end position="256"/>
    </location>
</feature>
<proteinExistence type="predicted"/>
<evidence type="ECO:0008006" key="3">
    <source>
        <dbReference type="Google" id="ProtNLM"/>
    </source>
</evidence>
<dbReference type="EMBL" id="BARS01029169">
    <property type="protein sequence ID" value="GAG01535.1"/>
    <property type="molecule type" value="Genomic_DNA"/>
</dbReference>
<protein>
    <recommendedName>
        <fullName evidence="3">Pentapeptide repeat-containing protein</fullName>
    </recommendedName>
</protein>
<evidence type="ECO:0000256" key="1">
    <source>
        <dbReference type="SAM" id="Phobius"/>
    </source>
</evidence>
<keyword evidence="1" id="KW-0472">Membrane</keyword>
<dbReference type="InterPro" id="IPR001646">
    <property type="entry name" value="5peptide_repeat"/>
</dbReference>
<organism evidence="2">
    <name type="scientific">marine sediment metagenome</name>
    <dbReference type="NCBI Taxonomy" id="412755"/>
    <lineage>
        <taxon>unclassified sequences</taxon>
        <taxon>metagenomes</taxon>
        <taxon>ecological metagenomes</taxon>
    </lineage>
</organism>
<dbReference type="AlphaFoldDB" id="X0U7L8"/>
<keyword evidence="1" id="KW-1133">Transmembrane helix</keyword>